<evidence type="ECO:0000313" key="1">
    <source>
        <dbReference type="EMBL" id="KAL0934962.1"/>
    </source>
</evidence>
<organism evidence="1 2">
    <name type="scientific">Colletotrichum truncatum</name>
    <name type="common">Anthracnose fungus</name>
    <name type="synonym">Colletotrichum capsici</name>
    <dbReference type="NCBI Taxonomy" id="5467"/>
    <lineage>
        <taxon>Eukaryota</taxon>
        <taxon>Fungi</taxon>
        <taxon>Dikarya</taxon>
        <taxon>Ascomycota</taxon>
        <taxon>Pezizomycotina</taxon>
        <taxon>Sordariomycetes</taxon>
        <taxon>Hypocreomycetidae</taxon>
        <taxon>Glomerellales</taxon>
        <taxon>Glomerellaceae</taxon>
        <taxon>Colletotrichum</taxon>
        <taxon>Colletotrichum truncatum species complex</taxon>
    </lineage>
</organism>
<keyword evidence="2" id="KW-1185">Reference proteome</keyword>
<dbReference type="EMBL" id="VUJX02000006">
    <property type="protein sequence ID" value="KAL0934962.1"/>
    <property type="molecule type" value="Genomic_DNA"/>
</dbReference>
<sequence>MAMINHDILSPSLFHKDTGCNVKTTVDPTVFSFPRFLKEVEKLCQILNAPFSTSTTEAVLRAYSTHFNNAPVGWRVTSKDSALNYRFFQGRSTDTVTIAIQAGFIKPSPITDLVQSWTTLFNDEIQHWCDFDTSKGLVKSWLFLGRTRQMEEVLDVEFVPESIRQHMQKFKEHELNRVRTVAVDWHSKTVNLYWRVPGPLSKTQADNLLGLAGCQPLEEAEVVEIGRFSSAKDGSFAFAVTISLESGEIGRAAFYATKLLRGNLPAISERLETFLEHAPDYDPEEWITIGWGFIKGGGKYMKAEKSYCGKFMEKVKNMMIQDPNI</sequence>
<reference evidence="1 2" key="1">
    <citation type="journal article" date="2020" name="Phytopathology">
        <title>Genome Sequence Resources of Colletotrichum truncatum, C. plurivorum, C. musicola, and C. sojae: Four Species Pathogenic to Soybean (Glycine max).</title>
        <authorList>
            <person name="Rogerio F."/>
            <person name="Boufleur T.R."/>
            <person name="Ciampi-Guillardi M."/>
            <person name="Sukno S.A."/>
            <person name="Thon M.R."/>
            <person name="Massola Junior N.S."/>
            <person name="Baroncelli R."/>
        </authorList>
    </citation>
    <scope>NUCLEOTIDE SEQUENCE [LARGE SCALE GENOMIC DNA]</scope>
    <source>
        <strain evidence="1 2">CMES1059</strain>
    </source>
</reference>
<dbReference type="Proteomes" id="UP000805649">
    <property type="component" value="Unassembled WGS sequence"/>
</dbReference>
<accession>A0ACC3YSX6</accession>
<gene>
    <name evidence="1" type="ORF">CTRU02_209553</name>
</gene>
<name>A0ACC3YSX6_COLTU</name>
<proteinExistence type="predicted"/>
<evidence type="ECO:0000313" key="2">
    <source>
        <dbReference type="Proteomes" id="UP000805649"/>
    </source>
</evidence>
<protein>
    <submittedName>
        <fullName evidence="1">Uncharacterized protein</fullName>
    </submittedName>
</protein>
<comment type="caution">
    <text evidence="1">The sequence shown here is derived from an EMBL/GenBank/DDBJ whole genome shotgun (WGS) entry which is preliminary data.</text>
</comment>